<comment type="similarity">
    <text evidence="1">Belongs to the beta type-B retroviral polymerase family. HERV class-II K(HML-2) pol subfamily.</text>
</comment>
<dbReference type="RefSeq" id="XP_012817066.1">
    <property type="nucleotide sequence ID" value="XM_012961612.2"/>
</dbReference>
<dbReference type="AlphaFoldDB" id="A0A8J0SKX2"/>
<dbReference type="InterPro" id="IPR000477">
    <property type="entry name" value="RT_dom"/>
</dbReference>
<protein>
    <recommendedName>
        <fullName evidence="2">ribonuclease H</fullName>
        <ecNumber evidence="2">3.1.26.4</ecNumber>
    </recommendedName>
</protein>
<dbReference type="EC" id="3.1.26.4" evidence="2"/>
<dbReference type="PROSITE" id="PS50878">
    <property type="entry name" value="RT_POL"/>
    <property type="match status" value="1"/>
</dbReference>
<evidence type="ECO:0000259" key="3">
    <source>
        <dbReference type="PROSITE" id="PS50878"/>
    </source>
</evidence>
<dbReference type="InterPro" id="IPR051320">
    <property type="entry name" value="Viral_Replic_Matur_Polypro"/>
</dbReference>
<dbReference type="Pfam" id="PF00078">
    <property type="entry name" value="RVT_1"/>
    <property type="match status" value="1"/>
</dbReference>
<name>A0A8J0SKX2_XENTR</name>
<dbReference type="Gene3D" id="3.10.10.10">
    <property type="entry name" value="HIV Type 1 Reverse Transcriptase, subunit A, domain 1"/>
    <property type="match status" value="1"/>
</dbReference>
<dbReference type="GeneID" id="105947003"/>
<dbReference type="InterPro" id="IPR043502">
    <property type="entry name" value="DNA/RNA_pol_sf"/>
</dbReference>
<dbReference type="GO" id="GO:0004523">
    <property type="term" value="F:RNA-DNA hybrid ribonuclease activity"/>
    <property type="evidence" value="ECO:0007669"/>
    <property type="project" value="UniProtKB-EC"/>
</dbReference>
<dbReference type="Proteomes" id="UP000008143">
    <property type="component" value="Chromosome 4"/>
</dbReference>
<dbReference type="SUPFAM" id="SSF56672">
    <property type="entry name" value="DNA/RNA polymerases"/>
    <property type="match status" value="1"/>
</dbReference>
<sequence length="521" mass="59797">MYQFLNVEGMQVRAKLDPCSVYTILNKIPQGAQLGDRIDIHPENENESGVGNLIQGQITINNKLTEGQIVFIPHYPENIIGLIQIFNLDMISITMKKKCVNVTPVMITGNNPKKLRQPYLNKALMNRASSVLKRWEMQGIIERDRSPCNSPIYLDKCHNGKFTILFNFHKLNECSEAIPAKEMNRNNSIANIALGKYYSFIKLHEGQWHIPLDKATKYKTAFTFRRTQYVWNRLPQGFKNTSIILHKSLGHILDKLPAEIRSRVTYYVDVILISGDTEADCHKFTAELKCHLEDHGFEIHRESLIACTPVLEFLGKEIHPEGIKLGRTYLQKVRNVKSPQSLLQLKQLLGLLTDAAKHTPRFSIMCKDLNVLLRKGNQWIWGAKEQTALRTLQQKILDNRMLVNGLHDGEKCTVQMSVHGEEWEAEILNSKMKPYQFDSGICDSNKYEQNIGIQELTAMSRVWKNYKSLLKDREIKWRVTSPLVAQYQTNPESLCVNKNTDLAFLFSSNHKIIVQPPTAQL</sequence>
<dbReference type="Xenbase" id="XB-GENE-29089403">
    <property type="gene designation" value="LOC105947003"/>
</dbReference>
<dbReference type="KEGG" id="xtr:105947003"/>
<reference evidence="5" key="1">
    <citation type="submission" date="2025-08" db="UniProtKB">
        <authorList>
            <consortium name="RefSeq"/>
        </authorList>
    </citation>
    <scope>IDENTIFICATION</scope>
    <source>
        <strain evidence="5">Nigerian</strain>
        <tissue evidence="5">Liver and blood</tissue>
    </source>
</reference>
<organism evidence="4 5">
    <name type="scientific">Xenopus tropicalis</name>
    <name type="common">Western clawed frog</name>
    <name type="synonym">Silurana tropicalis</name>
    <dbReference type="NCBI Taxonomy" id="8364"/>
    <lineage>
        <taxon>Eukaryota</taxon>
        <taxon>Metazoa</taxon>
        <taxon>Chordata</taxon>
        <taxon>Craniata</taxon>
        <taxon>Vertebrata</taxon>
        <taxon>Euteleostomi</taxon>
        <taxon>Amphibia</taxon>
        <taxon>Batrachia</taxon>
        <taxon>Anura</taxon>
        <taxon>Pipoidea</taxon>
        <taxon>Pipidae</taxon>
        <taxon>Xenopodinae</taxon>
        <taxon>Xenopus</taxon>
        <taxon>Silurana</taxon>
    </lineage>
</organism>
<keyword evidence="4" id="KW-1185">Reference proteome</keyword>
<evidence type="ECO:0000313" key="6">
    <source>
        <dbReference type="Xenbase" id="XB-GENE-29089403"/>
    </source>
</evidence>
<evidence type="ECO:0000313" key="4">
    <source>
        <dbReference type="Proteomes" id="UP000008143"/>
    </source>
</evidence>
<dbReference type="Gene3D" id="3.30.70.270">
    <property type="match status" value="2"/>
</dbReference>
<dbReference type="OrthoDB" id="9950135at2759"/>
<evidence type="ECO:0000256" key="2">
    <source>
        <dbReference type="ARBA" id="ARBA00012180"/>
    </source>
</evidence>
<dbReference type="AGR" id="Xenbase:XB-GENE-29089403"/>
<dbReference type="PANTHER" id="PTHR33064">
    <property type="entry name" value="POL PROTEIN"/>
    <property type="match status" value="1"/>
</dbReference>
<evidence type="ECO:0000313" key="5">
    <source>
        <dbReference type="RefSeq" id="XP_012817066.1"/>
    </source>
</evidence>
<dbReference type="PANTHER" id="PTHR33064:SF37">
    <property type="entry name" value="RIBONUCLEASE H"/>
    <property type="match status" value="1"/>
</dbReference>
<dbReference type="InterPro" id="IPR043128">
    <property type="entry name" value="Rev_trsase/Diguanyl_cyclase"/>
</dbReference>
<feature type="domain" description="Reverse transcriptase" evidence="3">
    <location>
        <begin position="136"/>
        <end position="318"/>
    </location>
</feature>
<evidence type="ECO:0000256" key="1">
    <source>
        <dbReference type="ARBA" id="ARBA00010879"/>
    </source>
</evidence>
<gene>
    <name evidence="5 6" type="primary">LOC105947003</name>
</gene>
<dbReference type="OMA" id="CAKEEFA"/>
<accession>A0A8J0SKX2</accession>
<proteinExistence type="inferred from homology"/>